<dbReference type="Proteomes" id="UP000865968">
    <property type="component" value="Unassembled WGS sequence"/>
</dbReference>
<dbReference type="RefSeq" id="WP_349467090.1">
    <property type="nucleotide sequence ID" value="NZ_JBEEWI010000008.1"/>
</dbReference>
<evidence type="ECO:0000313" key="1">
    <source>
        <dbReference type="EMBL" id="HAT3808741.1"/>
    </source>
</evidence>
<dbReference type="Pfam" id="PF14559">
    <property type="entry name" value="TPR_19"/>
    <property type="match status" value="1"/>
</dbReference>
<dbReference type="AlphaFoldDB" id="A0AAN5MEM6"/>
<dbReference type="EMBL" id="DACSWI010000003">
    <property type="protein sequence ID" value="HAT3808741.1"/>
    <property type="molecule type" value="Genomic_DNA"/>
</dbReference>
<dbReference type="SUPFAM" id="SSF48452">
    <property type="entry name" value="TPR-like"/>
    <property type="match status" value="1"/>
</dbReference>
<reference evidence="1" key="1">
    <citation type="journal article" date="2018" name="Genome Biol.">
        <title>SKESA: strategic k-mer extension for scrupulous assemblies.</title>
        <authorList>
            <person name="Souvorov A."/>
            <person name="Agarwala R."/>
            <person name="Lipman D.J."/>
        </authorList>
    </citation>
    <scope>NUCLEOTIDE SEQUENCE</scope>
    <source>
        <strain evidence="1">Morganella morganii ARLG-3209</strain>
    </source>
</reference>
<evidence type="ECO:0000313" key="2">
    <source>
        <dbReference type="Proteomes" id="UP000865968"/>
    </source>
</evidence>
<dbReference type="NCBIfam" id="TIGR02552">
    <property type="entry name" value="LcrH_SycD"/>
    <property type="match status" value="1"/>
</dbReference>
<reference evidence="1" key="2">
    <citation type="submission" date="2020-10" db="EMBL/GenBank/DDBJ databases">
        <authorList>
            <consortium name="NCBI Pathogen Detection Project"/>
        </authorList>
    </citation>
    <scope>NUCLEOTIDE SEQUENCE</scope>
    <source>
        <strain evidence="1">Morganella morganii ARLG-3209</strain>
    </source>
</reference>
<dbReference type="NCBIfam" id="NF011886">
    <property type="entry name" value="PRK15359.1"/>
    <property type="match status" value="1"/>
</dbReference>
<sequence>MEPTSLEQTLWDDPVIKKALELSPDEVYAGGYAAWQQQDYDRALVDFSWLVMIQPWSWRAHIALAGVLMMQKEYVQAMNYYGYALMLDACHPEPVYQIAVCLKAMGELSEARVALQTALTMSYEDPSYSTVRANAEQMLSQLLA</sequence>
<dbReference type="Gene3D" id="1.25.40.10">
    <property type="entry name" value="Tetratricopeptide repeat domain"/>
    <property type="match status" value="1"/>
</dbReference>
<name>A0AAN5MEM6_MORMO</name>
<gene>
    <name evidence="1" type="ORF">I8608_001568</name>
</gene>
<dbReference type="InterPro" id="IPR011990">
    <property type="entry name" value="TPR-like_helical_dom_sf"/>
</dbReference>
<accession>A0AAN5MEM6</accession>
<organism evidence="1 2">
    <name type="scientific">Morganella morganii</name>
    <name type="common">Proteus morganii</name>
    <dbReference type="NCBI Taxonomy" id="582"/>
    <lineage>
        <taxon>Bacteria</taxon>
        <taxon>Pseudomonadati</taxon>
        <taxon>Pseudomonadota</taxon>
        <taxon>Gammaproteobacteria</taxon>
        <taxon>Enterobacterales</taxon>
        <taxon>Morganellaceae</taxon>
        <taxon>Morganella</taxon>
    </lineage>
</organism>
<comment type="caution">
    <text evidence="1">The sequence shown here is derived from an EMBL/GenBank/DDBJ whole genome shotgun (WGS) entry which is preliminary data.</text>
</comment>
<protein>
    <submittedName>
        <fullName evidence="1">CesD/SycD/LcrH family type III secretion system chaperone</fullName>
    </submittedName>
</protein>
<dbReference type="InterPro" id="IPR005415">
    <property type="entry name" value="T3SS_Ca_resp_chp_LcrH/SycD"/>
</dbReference>
<proteinExistence type="predicted"/>